<dbReference type="CDD" id="cd09019">
    <property type="entry name" value="galactose_mutarotase_like"/>
    <property type="match status" value="1"/>
</dbReference>
<dbReference type="RefSeq" id="WP_184008524.1">
    <property type="nucleotide sequence ID" value="NZ_JACIJS010000002.1"/>
</dbReference>
<accession>A0A840WJG9</accession>
<dbReference type="InterPro" id="IPR011013">
    <property type="entry name" value="Gal_mutarotase_sf_dom"/>
</dbReference>
<comment type="similarity">
    <text evidence="1">Belongs to the aldose epimerase family.</text>
</comment>
<dbReference type="InterPro" id="IPR047215">
    <property type="entry name" value="Galactose_mutarotase-like"/>
</dbReference>
<keyword evidence="3" id="KW-0119">Carbohydrate metabolism</keyword>
<dbReference type="SUPFAM" id="SSF74650">
    <property type="entry name" value="Galactose mutarotase-like"/>
    <property type="match status" value="1"/>
</dbReference>
<dbReference type="EMBL" id="JACIJS010000002">
    <property type="protein sequence ID" value="MBB5514661.1"/>
    <property type="molecule type" value="Genomic_DNA"/>
</dbReference>
<dbReference type="Pfam" id="PF01263">
    <property type="entry name" value="Aldose_epim"/>
    <property type="match status" value="1"/>
</dbReference>
<evidence type="ECO:0000256" key="2">
    <source>
        <dbReference type="ARBA" id="ARBA00023235"/>
    </source>
</evidence>
<dbReference type="InterPro" id="IPR008183">
    <property type="entry name" value="Aldose_1/G6P_1-epimerase"/>
</dbReference>
<reference evidence="4 5" key="1">
    <citation type="submission" date="2020-08" db="EMBL/GenBank/DDBJ databases">
        <title>Genomic Encyclopedia of Type Strains, Phase IV (KMG-IV): sequencing the most valuable type-strain genomes for metagenomic binning, comparative biology and taxonomic classification.</title>
        <authorList>
            <person name="Goeker M."/>
        </authorList>
    </citation>
    <scope>NUCLEOTIDE SEQUENCE [LARGE SCALE GENOMIC DNA]</scope>
    <source>
        <strain evidence="4 5">DSM 103377</strain>
    </source>
</reference>
<dbReference type="PANTHER" id="PTHR10091">
    <property type="entry name" value="ALDOSE-1-EPIMERASE"/>
    <property type="match status" value="1"/>
</dbReference>
<dbReference type="GO" id="GO:0006006">
    <property type="term" value="P:glucose metabolic process"/>
    <property type="evidence" value="ECO:0007669"/>
    <property type="project" value="TreeGrafter"/>
</dbReference>
<dbReference type="GO" id="GO:0030246">
    <property type="term" value="F:carbohydrate binding"/>
    <property type="evidence" value="ECO:0007669"/>
    <property type="project" value="InterPro"/>
</dbReference>
<dbReference type="Proteomes" id="UP000553766">
    <property type="component" value="Unassembled WGS sequence"/>
</dbReference>
<gene>
    <name evidence="4" type="ORF">FHS89_000667</name>
</gene>
<dbReference type="EC" id="5.1.3.3" evidence="4"/>
<name>A0A840WJG9_9RHOB</name>
<sequence length="337" mass="36893">MKQIGTHQGKPVMETVLESSHAAVSIMSYGAVVRDWRVDVAGSAKPMVLGYPVFDLYPEHSRAFGTIAGRVANRIANGRFTLEGKDYALPINNGPNHLHGGPEGLGKQVWEMDPDGTDAVRLTHRSPDGHMGYPGTVDFTVTYRLDGPRLIIEMEGQADRPTPINLAQHNYYTLGAETGISHCLLRMDAPHYTPVDEPVGAEGGAADSTLIPTGEVRSVKGSRFDFTDMKPIRDGDGIDINMVLRAGRAFDDIAAEATNPETGIGLKLWTDQPGCQFFDAHHFDLPMKGLDGITMKGWPGFCLEPQHFPDSVNKPDWPSIIYGPDRPYSQRLEVEIA</sequence>
<evidence type="ECO:0000313" key="4">
    <source>
        <dbReference type="EMBL" id="MBB5514661.1"/>
    </source>
</evidence>
<dbReference type="GO" id="GO:0033499">
    <property type="term" value="P:galactose catabolic process via UDP-galactose, Leloir pathway"/>
    <property type="evidence" value="ECO:0007669"/>
    <property type="project" value="TreeGrafter"/>
</dbReference>
<dbReference type="Gene3D" id="2.70.98.10">
    <property type="match status" value="1"/>
</dbReference>
<evidence type="ECO:0000313" key="5">
    <source>
        <dbReference type="Proteomes" id="UP000553766"/>
    </source>
</evidence>
<evidence type="ECO:0000256" key="3">
    <source>
        <dbReference type="ARBA" id="ARBA00023277"/>
    </source>
</evidence>
<organism evidence="4 5">
    <name type="scientific">Rubricella aquisinus</name>
    <dbReference type="NCBI Taxonomy" id="2028108"/>
    <lineage>
        <taxon>Bacteria</taxon>
        <taxon>Pseudomonadati</taxon>
        <taxon>Pseudomonadota</taxon>
        <taxon>Alphaproteobacteria</taxon>
        <taxon>Rhodobacterales</taxon>
        <taxon>Paracoccaceae</taxon>
        <taxon>Rubricella</taxon>
    </lineage>
</organism>
<dbReference type="AlphaFoldDB" id="A0A840WJG9"/>
<keyword evidence="2 4" id="KW-0413">Isomerase</keyword>
<dbReference type="PANTHER" id="PTHR10091:SF49">
    <property type="entry name" value="ALDOSE 1-EPIMERASE"/>
    <property type="match status" value="1"/>
</dbReference>
<protein>
    <submittedName>
        <fullName evidence="4">Aldose 1-epimerase</fullName>
        <ecNumber evidence="4">5.1.3.3</ecNumber>
    </submittedName>
</protein>
<comment type="caution">
    <text evidence="4">The sequence shown here is derived from an EMBL/GenBank/DDBJ whole genome shotgun (WGS) entry which is preliminary data.</text>
</comment>
<dbReference type="GO" id="GO:0004034">
    <property type="term" value="F:aldose 1-epimerase activity"/>
    <property type="evidence" value="ECO:0007669"/>
    <property type="project" value="UniProtKB-EC"/>
</dbReference>
<keyword evidence="5" id="KW-1185">Reference proteome</keyword>
<evidence type="ECO:0000256" key="1">
    <source>
        <dbReference type="ARBA" id="ARBA00006206"/>
    </source>
</evidence>
<proteinExistence type="inferred from homology"/>
<dbReference type="InterPro" id="IPR014718">
    <property type="entry name" value="GH-type_carb-bd"/>
</dbReference>